<evidence type="ECO:0000313" key="3">
    <source>
        <dbReference type="Proteomes" id="UP000315914"/>
    </source>
</evidence>
<evidence type="ECO:0000313" key="2">
    <source>
        <dbReference type="EMBL" id="TWB67915.1"/>
    </source>
</evidence>
<dbReference type="AlphaFoldDB" id="A0A560HUD6"/>
<reference evidence="2 3" key="1">
    <citation type="submission" date="2019-06" db="EMBL/GenBank/DDBJ databases">
        <title>Genomic Encyclopedia of Type Strains, Phase IV (KMG-V): Genome sequencing to study the core and pangenomes of soil and plant-associated prokaryotes.</title>
        <authorList>
            <person name="Whitman W."/>
        </authorList>
    </citation>
    <scope>NUCLEOTIDE SEQUENCE [LARGE SCALE GENOMIC DNA]</scope>
    <source>
        <strain evidence="2 3">BR 10556</strain>
    </source>
</reference>
<evidence type="ECO:0000256" key="1">
    <source>
        <dbReference type="SAM" id="MobiDB-lite"/>
    </source>
</evidence>
<comment type="caution">
    <text evidence="2">The sequence shown here is derived from an EMBL/GenBank/DDBJ whole genome shotgun (WGS) entry which is preliminary data.</text>
</comment>
<sequence>MLRRDRFNGATANKPSAPADGIKTARLPGDTDLSLSARRPSDVVPSVHKVN</sequence>
<gene>
    <name evidence="2" type="ORF">FBZ95_11336</name>
</gene>
<accession>A0A560HUD6</accession>
<proteinExistence type="predicted"/>
<feature type="region of interest" description="Disordered" evidence="1">
    <location>
        <begin position="1"/>
        <end position="51"/>
    </location>
</feature>
<name>A0A560HUD6_9BRAD</name>
<organism evidence="2 3">
    <name type="scientific">Bradyrhizobium sacchari</name>
    <dbReference type="NCBI Taxonomy" id="1399419"/>
    <lineage>
        <taxon>Bacteria</taxon>
        <taxon>Pseudomonadati</taxon>
        <taxon>Pseudomonadota</taxon>
        <taxon>Alphaproteobacteria</taxon>
        <taxon>Hyphomicrobiales</taxon>
        <taxon>Nitrobacteraceae</taxon>
        <taxon>Bradyrhizobium</taxon>
    </lineage>
</organism>
<keyword evidence="3" id="KW-1185">Reference proteome</keyword>
<dbReference type="EMBL" id="VITW01000013">
    <property type="protein sequence ID" value="TWB67915.1"/>
    <property type="molecule type" value="Genomic_DNA"/>
</dbReference>
<protein>
    <submittedName>
        <fullName evidence="2">Uncharacterized protein</fullName>
    </submittedName>
</protein>
<dbReference type="Proteomes" id="UP000315914">
    <property type="component" value="Unassembled WGS sequence"/>
</dbReference>